<keyword evidence="2" id="KW-0812">Transmembrane</keyword>
<keyword evidence="7" id="KW-1185">Reference proteome</keyword>
<organism evidence="6">
    <name type="scientific">Medioppia subpectinata</name>
    <dbReference type="NCBI Taxonomy" id="1979941"/>
    <lineage>
        <taxon>Eukaryota</taxon>
        <taxon>Metazoa</taxon>
        <taxon>Ecdysozoa</taxon>
        <taxon>Arthropoda</taxon>
        <taxon>Chelicerata</taxon>
        <taxon>Arachnida</taxon>
        <taxon>Acari</taxon>
        <taxon>Acariformes</taxon>
        <taxon>Sarcoptiformes</taxon>
        <taxon>Oribatida</taxon>
        <taxon>Brachypylina</taxon>
        <taxon>Oppioidea</taxon>
        <taxon>Oppiidae</taxon>
        <taxon>Medioppia</taxon>
    </lineage>
</organism>
<accession>A0A7R9Q8L3</accession>
<evidence type="ECO:0000256" key="3">
    <source>
        <dbReference type="ARBA" id="ARBA00022989"/>
    </source>
</evidence>
<keyword evidence="3" id="KW-1133">Transmembrane helix</keyword>
<dbReference type="EMBL" id="CAJPIZ010017126">
    <property type="protein sequence ID" value="CAG2115975.1"/>
    <property type="molecule type" value="Genomic_DNA"/>
</dbReference>
<reference evidence="6" key="1">
    <citation type="submission" date="2020-11" db="EMBL/GenBank/DDBJ databases">
        <authorList>
            <person name="Tran Van P."/>
        </authorList>
    </citation>
    <scope>NUCLEOTIDE SEQUENCE</scope>
</reference>
<keyword evidence="4" id="KW-0472">Membrane</keyword>
<evidence type="ECO:0000313" key="7">
    <source>
        <dbReference type="Proteomes" id="UP000759131"/>
    </source>
</evidence>
<proteinExistence type="predicted"/>
<evidence type="ECO:0000313" key="6">
    <source>
        <dbReference type="EMBL" id="CAD7635545.1"/>
    </source>
</evidence>
<dbReference type="GO" id="GO:0140359">
    <property type="term" value="F:ABC-type transporter activity"/>
    <property type="evidence" value="ECO:0007669"/>
    <property type="project" value="InterPro"/>
</dbReference>
<dbReference type="AlphaFoldDB" id="A0A7R9Q8L3"/>
<protein>
    <recommendedName>
        <fullName evidence="5">ABC-2 type transporter transmembrane domain-containing protein</fullName>
    </recommendedName>
</protein>
<dbReference type="GO" id="GO:0016020">
    <property type="term" value="C:membrane"/>
    <property type="evidence" value="ECO:0007669"/>
    <property type="project" value="UniProtKB-SubCell"/>
</dbReference>
<dbReference type="Proteomes" id="UP000759131">
    <property type="component" value="Unassembled WGS sequence"/>
</dbReference>
<evidence type="ECO:0000256" key="2">
    <source>
        <dbReference type="ARBA" id="ARBA00022692"/>
    </source>
</evidence>
<evidence type="ECO:0000259" key="5">
    <source>
        <dbReference type="Pfam" id="PF01061"/>
    </source>
</evidence>
<comment type="subcellular location">
    <subcellularLocation>
        <location evidence="1">Membrane</location>
        <topology evidence="1">Multi-pass membrane protein</topology>
    </subcellularLocation>
</comment>
<dbReference type="InterPro" id="IPR013525">
    <property type="entry name" value="ABC2_TM"/>
</dbReference>
<feature type="non-terminal residue" evidence="6">
    <location>
        <position position="1"/>
    </location>
</feature>
<name>A0A7R9Q8L3_9ACAR</name>
<feature type="domain" description="ABC-2 type transporter transmembrane" evidence="5">
    <location>
        <begin position="2"/>
        <end position="65"/>
    </location>
</feature>
<dbReference type="OrthoDB" id="66620at2759"/>
<evidence type="ECO:0000256" key="1">
    <source>
        <dbReference type="ARBA" id="ARBA00004141"/>
    </source>
</evidence>
<dbReference type="EMBL" id="OC871701">
    <property type="protein sequence ID" value="CAD7635545.1"/>
    <property type="molecule type" value="Genomic_DNA"/>
</dbReference>
<sequence>MLSCFISSISSTPEMAMVLLTPFTVIVEMFAGLFINSGELPGWLSWLKYTSFLHYSYETLMVNQWRYIDYIPCLNDSQSMGQCYKNGTSVIISQGFSVSNIYWDPIIGKQRLETFLHLNQCKTHSNALTGPRTEWEVCIGCDVSNIWAHKSVGSEGKRVGIVVRVVLYGIHRDLNHYSLINAKRRSVATTSAQHYVLLRHSLQPNVCRIFAQSFRYNGVEEWESAKGVVVYVSVVCIKRLSGLRHQPVLNYTRVDNWEVKPPMRNALHWSTISFSVNFLFKISLEIRFPAIDSLTLLLGTRRAASVSAPAVITSDDIIEIRVTRLSAAAEEPPPDRAIGHTCGHNHCHQFLTPVSRKHGVGFREERMVWLRIGMKFGGKRCAGDHIHSIFTHQSFDIHLRSLTTGGHPLVQSVHKLVTTLVDEWVQAFQFAGSECGAHYKSESFPLVVVGVEE</sequence>
<dbReference type="Pfam" id="PF01061">
    <property type="entry name" value="ABC2_membrane"/>
    <property type="match status" value="1"/>
</dbReference>
<evidence type="ECO:0000256" key="4">
    <source>
        <dbReference type="ARBA" id="ARBA00023136"/>
    </source>
</evidence>
<gene>
    <name evidence="6" type="ORF">OSB1V03_LOCUS15936</name>
</gene>